<dbReference type="EMBL" id="CM039436">
    <property type="protein sequence ID" value="KAI4314185.1"/>
    <property type="molecule type" value="Genomic_DNA"/>
</dbReference>
<evidence type="ECO:0000313" key="2">
    <source>
        <dbReference type="Proteomes" id="UP000828941"/>
    </source>
</evidence>
<sequence>MLDGRPCVVPRLFSSSCQAENKWGYMNFLQDFEIKNGKCPADVDGNDGPKRADINLTNGKRPSEIGGEDPFQPRTSGKKLCSCRRAEAARLLFEEQVLDSLDSCSLSPQMDEESSPIQKLSEPLSNCQIVEKATPSSDALSDEQQQYHAEDSLDCSDYQSDGQQYHRSGDSYDSGNEESDEQQQQQDAEDSMDSGDQQSDEQQQQNAGNSSDSGSLLPRLSRDSSVTCLSRCSRSDYGSLASLNRSFRNIIRSGELYRWRRLNGIIEHWVYFSCALLEWEAYDPNRQRWMHLPRMASNDCFMCSDKESLAVGTELLVFGRELTSHVIYRYSLLTNSWTSGMRMNAPRCLFGSASLGEIAISAGGCDSEGRILSSAELYNSETQTWELLPSMNKPRKMCSGVFMDGKFYVIGGIGGSEAKLLTCGEEYNIQTRTWTEIPDMSPGRRGADMPAAAEAPPLVAVVDNELYAADYADMEVKKYDKERKLWNVIGRLPERIVSMNGWGLAFRACGKRLIVIGGPRTAGEGFIELNSWVPSEGPPQWNLLARKRSGNFVYNCAVMGC</sequence>
<accession>A0ACB9LRZ0</accession>
<proteinExistence type="predicted"/>
<reference evidence="1 2" key="1">
    <citation type="journal article" date="2022" name="DNA Res.">
        <title>Chromosomal-level genome assembly of the orchid tree Bauhinia variegata (Leguminosae; Cercidoideae) supports the allotetraploid origin hypothesis of Bauhinia.</title>
        <authorList>
            <person name="Zhong Y."/>
            <person name="Chen Y."/>
            <person name="Zheng D."/>
            <person name="Pang J."/>
            <person name="Liu Y."/>
            <person name="Luo S."/>
            <person name="Meng S."/>
            <person name="Qian L."/>
            <person name="Wei D."/>
            <person name="Dai S."/>
            <person name="Zhou R."/>
        </authorList>
    </citation>
    <scope>NUCLEOTIDE SEQUENCE [LARGE SCALE GENOMIC DNA]</scope>
    <source>
        <strain evidence="1">BV-YZ2020</strain>
    </source>
</reference>
<gene>
    <name evidence="1" type="ORF">L6164_027119</name>
</gene>
<dbReference type="Proteomes" id="UP000828941">
    <property type="component" value="Chromosome 11"/>
</dbReference>
<keyword evidence="2" id="KW-1185">Reference proteome</keyword>
<name>A0ACB9LRZ0_BAUVA</name>
<evidence type="ECO:0000313" key="1">
    <source>
        <dbReference type="EMBL" id="KAI4314185.1"/>
    </source>
</evidence>
<protein>
    <submittedName>
        <fullName evidence="1">Uncharacterized protein</fullName>
    </submittedName>
</protein>
<comment type="caution">
    <text evidence="1">The sequence shown here is derived from an EMBL/GenBank/DDBJ whole genome shotgun (WGS) entry which is preliminary data.</text>
</comment>
<organism evidence="1 2">
    <name type="scientific">Bauhinia variegata</name>
    <name type="common">Purple orchid tree</name>
    <name type="synonym">Phanera variegata</name>
    <dbReference type="NCBI Taxonomy" id="167791"/>
    <lineage>
        <taxon>Eukaryota</taxon>
        <taxon>Viridiplantae</taxon>
        <taxon>Streptophyta</taxon>
        <taxon>Embryophyta</taxon>
        <taxon>Tracheophyta</taxon>
        <taxon>Spermatophyta</taxon>
        <taxon>Magnoliopsida</taxon>
        <taxon>eudicotyledons</taxon>
        <taxon>Gunneridae</taxon>
        <taxon>Pentapetalae</taxon>
        <taxon>rosids</taxon>
        <taxon>fabids</taxon>
        <taxon>Fabales</taxon>
        <taxon>Fabaceae</taxon>
        <taxon>Cercidoideae</taxon>
        <taxon>Cercideae</taxon>
        <taxon>Bauhiniinae</taxon>
        <taxon>Bauhinia</taxon>
    </lineage>
</organism>